<comment type="subcellular location">
    <subcellularLocation>
        <location evidence="9">Cytoplasm</location>
    </subcellularLocation>
</comment>
<dbReference type="SUPFAM" id="SSF75005">
    <property type="entry name" value="Arabinanase/levansucrase/invertase"/>
    <property type="match status" value="1"/>
</dbReference>
<comment type="function">
    <text evidence="9">Enables the bacterium to metabolize sucrose as a sole carbon source.</text>
</comment>
<dbReference type="GO" id="GO:0005737">
    <property type="term" value="C:cytoplasm"/>
    <property type="evidence" value="ECO:0007669"/>
    <property type="project" value="UniProtKB-SubCell"/>
</dbReference>
<keyword evidence="5 8" id="KW-0378">Hydrolase</keyword>
<proteinExistence type="inferred from homology"/>
<keyword evidence="9" id="KW-0963">Cytoplasm</keyword>
<dbReference type="GO" id="GO:0004564">
    <property type="term" value="F:beta-fructofuranosidase activity"/>
    <property type="evidence" value="ECO:0007669"/>
    <property type="project" value="UniProtKB-EC"/>
</dbReference>
<evidence type="ECO:0000256" key="7">
    <source>
        <dbReference type="ARBA" id="ARBA00033367"/>
    </source>
</evidence>
<dbReference type="PANTHER" id="PTHR43101:SF1">
    <property type="entry name" value="BETA-FRUCTOSIDASE"/>
    <property type="match status" value="1"/>
</dbReference>
<dbReference type="RefSeq" id="WP_201310327.1">
    <property type="nucleotide sequence ID" value="NZ_BLYI01000024.1"/>
</dbReference>
<comment type="pathway">
    <text evidence="1 9">Glycan biosynthesis; sucrose metabolism.</text>
</comment>
<dbReference type="SMART" id="SM00640">
    <property type="entry name" value="Glyco_32"/>
    <property type="match status" value="1"/>
</dbReference>
<evidence type="ECO:0000256" key="5">
    <source>
        <dbReference type="ARBA" id="ARBA00022801"/>
    </source>
</evidence>
<dbReference type="InterPro" id="IPR013189">
    <property type="entry name" value="Glyco_hydro_32_C"/>
</dbReference>
<evidence type="ECO:0000256" key="1">
    <source>
        <dbReference type="ARBA" id="ARBA00004914"/>
    </source>
</evidence>
<feature type="domain" description="Glycosyl hydrolase family 32 C-terminal" evidence="11">
    <location>
        <begin position="428"/>
        <end position="456"/>
    </location>
</feature>
<gene>
    <name evidence="12" type="primary">scrB_2</name>
    <name evidence="12" type="ORF">ANBU17_09520</name>
</gene>
<dbReference type="SUPFAM" id="SSF49899">
    <property type="entry name" value="Concanavalin A-like lectins/glucanases"/>
    <property type="match status" value="1"/>
</dbReference>
<dbReference type="InterPro" id="IPR001362">
    <property type="entry name" value="Glyco_hydro_32"/>
</dbReference>
<dbReference type="AlphaFoldDB" id="A0A916Q8H4"/>
<dbReference type="InterPro" id="IPR013148">
    <property type="entry name" value="Glyco_hydro_32_N"/>
</dbReference>
<evidence type="ECO:0000256" key="8">
    <source>
        <dbReference type="RuleBase" id="RU362110"/>
    </source>
</evidence>
<evidence type="ECO:0000256" key="6">
    <source>
        <dbReference type="ARBA" id="ARBA00023295"/>
    </source>
</evidence>
<keyword evidence="9" id="KW-0119">Carbohydrate metabolism</keyword>
<sequence>MFEKYKKVLKKDYDAWYQENKAYRDKVAKDPRRLKFHLMPETGWLNDPNGLCQFHGTYHIYYQYTPFEPTGELKMWAHCTTKDFIHYRDYGPVLFPDQDFDAHGVYSGSAFVDNDKIYYYYTGNVKYFDRDDYDYINSGRGSNTVMFTSEDGYHFSEKELLMTTDDYPEDISNHVRDPKILKHDGKYYMVLGARDKKSVGMILLYQSEDLRHWKYFDRITTEEPFGYMWECPDVFEIDGQLILTCCPQGIKPQGFDYHNPHQTAAMKLSYDFDTKESRIEEIKLMDRGFDFYAPQTFEDERGRRILIGWMGIPDAEYTNPTTEDGWQHALTIPRQISLRDGKFIQEPIEELRKLRCGGTKMAEFDGNEKKICDDVVYEAVVEYNKCKNMKMTLREGITLSYEDEVLTLDLGAYGSGRTTRKVRLESLEQLQIFADTSSLEIFVNHGEEVFTTRIYSLKGEISIEGQCEGMLTIYPLKSFLIEGGCNEE</sequence>
<dbReference type="InterPro" id="IPR051214">
    <property type="entry name" value="GH32_Enzymes"/>
</dbReference>
<evidence type="ECO:0000256" key="3">
    <source>
        <dbReference type="ARBA" id="ARBA00012758"/>
    </source>
</evidence>
<dbReference type="EC" id="3.2.1.26" evidence="3 8"/>
<dbReference type="NCBIfam" id="TIGR01322">
    <property type="entry name" value="scrB_fam"/>
    <property type="match status" value="1"/>
</dbReference>
<evidence type="ECO:0000256" key="4">
    <source>
        <dbReference type="ARBA" id="ARBA00019623"/>
    </source>
</evidence>
<dbReference type="Gene3D" id="2.60.120.560">
    <property type="entry name" value="Exo-inulinase, domain 1"/>
    <property type="match status" value="1"/>
</dbReference>
<name>A0A916Q8H4_9FIRM</name>
<feature type="domain" description="Glycosyl hydrolase family 32 N-terminal" evidence="10">
    <location>
        <begin position="37"/>
        <end position="347"/>
    </location>
</feature>
<evidence type="ECO:0000313" key="13">
    <source>
        <dbReference type="Proteomes" id="UP000613208"/>
    </source>
</evidence>
<protein>
    <recommendedName>
        <fullName evidence="4 8">Sucrose-6-phosphate hydrolase</fullName>
        <ecNumber evidence="3 8">3.2.1.26</ecNumber>
    </recommendedName>
    <alternativeName>
        <fullName evidence="7 9">Invertase</fullName>
    </alternativeName>
</protein>
<keyword evidence="6 8" id="KW-0326">Glycosidase</keyword>
<evidence type="ECO:0000256" key="9">
    <source>
        <dbReference type="RuleBase" id="RU365015"/>
    </source>
</evidence>
<dbReference type="PROSITE" id="PS00609">
    <property type="entry name" value="GLYCOSYL_HYDROL_F32"/>
    <property type="match status" value="1"/>
</dbReference>
<dbReference type="Pfam" id="PF08244">
    <property type="entry name" value="Glyco_hydro_32C"/>
    <property type="match status" value="1"/>
</dbReference>
<dbReference type="InterPro" id="IPR006232">
    <property type="entry name" value="Suc6P_hydrolase"/>
</dbReference>
<dbReference type="Pfam" id="PF00251">
    <property type="entry name" value="Glyco_hydro_32N"/>
    <property type="match status" value="1"/>
</dbReference>
<dbReference type="InterPro" id="IPR013320">
    <property type="entry name" value="ConA-like_dom_sf"/>
</dbReference>
<dbReference type="PANTHER" id="PTHR43101">
    <property type="entry name" value="BETA-FRUCTOSIDASE"/>
    <property type="match status" value="1"/>
</dbReference>
<dbReference type="InterPro" id="IPR018053">
    <property type="entry name" value="Glyco_hydro_32_AS"/>
</dbReference>
<reference evidence="12" key="1">
    <citation type="submission" date="2020-06" db="EMBL/GenBank/DDBJ databases">
        <title>Characterization of fructooligosaccharide metabolism and fructooligosaccharide-degrading enzymes in human commensal butyrate producers.</title>
        <authorList>
            <person name="Tanno H."/>
            <person name="Fujii T."/>
            <person name="Hirano K."/>
            <person name="Maeno S."/>
            <person name="Tonozuka T."/>
            <person name="Sakamoto M."/>
            <person name="Ohkuma M."/>
            <person name="Tochio T."/>
            <person name="Endo A."/>
        </authorList>
    </citation>
    <scope>NUCLEOTIDE SEQUENCE</scope>
    <source>
        <strain evidence="12">JCM 17466</strain>
    </source>
</reference>
<evidence type="ECO:0000313" key="12">
    <source>
        <dbReference type="EMBL" id="GFO84605.1"/>
    </source>
</evidence>
<comment type="caution">
    <text evidence="12">The sequence shown here is derived from an EMBL/GenBank/DDBJ whole genome shotgun (WGS) entry which is preliminary data.</text>
</comment>
<dbReference type="GO" id="GO:0005975">
    <property type="term" value="P:carbohydrate metabolic process"/>
    <property type="evidence" value="ECO:0007669"/>
    <property type="project" value="InterPro"/>
</dbReference>
<keyword evidence="13" id="KW-1185">Reference proteome</keyword>
<comment type="catalytic activity">
    <reaction evidence="8">
        <text>Hydrolysis of terminal non-reducing beta-D-fructofuranoside residues in beta-D-fructofuranosides.</text>
        <dbReference type="EC" id="3.2.1.26"/>
    </reaction>
</comment>
<evidence type="ECO:0000259" key="11">
    <source>
        <dbReference type="Pfam" id="PF08244"/>
    </source>
</evidence>
<dbReference type="CDD" id="cd18623">
    <property type="entry name" value="GH32_ScrB-like"/>
    <property type="match status" value="1"/>
</dbReference>
<dbReference type="EMBL" id="BLYI01000024">
    <property type="protein sequence ID" value="GFO84605.1"/>
    <property type="molecule type" value="Genomic_DNA"/>
</dbReference>
<comment type="similarity">
    <text evidence="2 8">Belongs to the glycosyl hydrolase 32 family.</text>
</comment>
<organism evidence="12 13">
    <name type="scientific">Anaerostipes butyraticus</name>
    <dbReference type="NCBI Taxonomy" id="645466"/>
    <lineage>
        <taxon>Bacteria</taxon>
        <taxon>Bacillati</taxon>
        <taxon>Bacillota</taxon>
        <taxon>Clostridia</taxon>
        <taxon>Lachnospirales</taxon>
        <taxon>Lachnospiraceae</taxon>
        <taxon>Anaerostipes</taxon>
    </lineage>
</organism>
<dbReference type="Gene3D" id="2.115.10.20">
    <property type="entry name" value="Glycosyl hydrolase domain, family 43"/>
    <property type="match status" value="1"/>
</dbReference>
<dbReference type="InterPro" id="IPR023296">
    <property type="entry name" value="Glyco_hydro_beta-prop_sf"/>
</dbReference>
<evidence type="ECO:0000259" key="10">
    <source>
        <dbReference type="Pfam" id="PF00251"/>
    </source>
</evidence>
<evidence type="ECO:0000256" key="2">
    <source>
        <dbReference type="ARBA" id="ARBA00009902"/>
    </source>
</evidence>
<dbReference type="Proteomes" id="UP000613208">
    <property type="component" value="Unassembled WGS sequence"/>
</dbReference>
<accession>A0A916Q8H4</accession>